<dbReference type="NCBIfam" id="TIGR04131">
    <property type="entry name" value="Bac_Flav_CTERM"/>
    <property type="match status" value="1"/>
</dbReference>
<dbReference type="RefSeq" id="WP_323979631.1">
    <property type="nucleotide sequence ID" value="NZ_JAYKBV010000011.1"/>
</dbReference>
<feature type="domain" description="Ig-like" evidence="1">
    <location>
        <begin position="1126"/>
        <end position="1207"/>
    </location>
</feature>
<dbReference type="InterPro" id="IPR044023">
    <property type="entry name" value="Ig_7"/>
</dbReference>
<organism evidence="2 3">
    <name type="scientific">Capnocytophaga gingivalis</name>
    <dbReference type="NCBI Taxonomy" id="1017"/>
    <lineage>
        <taxon>Bacteria</taxon>
        <taxon>Pseudomonadati</taxon>
        <taxon>Bacteroidota</taxon>
        <taxon>Flavobacteriia</taxon>
        <taxon>Flavobacteriales</taxon>
        <taxon>Flavobacteriaceae</taxon>
        <taxon>Capnocytophaga</taxon>
    </lineage>
</organism>
<dbReference type="EMBL" id="JAYKBV010000011">
    <property type="protein sequence ID" value="MEB3040782.1"/>
    <property type="molecule type" value="Genomic_DNA"/>
</dbReference>
<reference evidence="2 3" key="1">
    <citation type="submission" date="2023-12" db="EMBL/GenBank/DDBJ databases">
        <title>Genomic sequences of Capnocytophaga and Parvimonas strains.</title>
        <authorList>
            <person name="Watt R.M."/>
            <person name="Wang M."/>
            <person name="Yang T."/>
            <person name="Tong W.M."/>
        </authorList>
    </citation>
    <scope>NUCLEOTIDE SEQUENCE [LARGE SCALE GENOMIC DNA]</scope>
    <source>
        <strain evidence="2 3">CCUG 13156</strain>
    </source>
</reference>
<dbReference type="Pfam" id="PF13585">
    <property type="entry name" value="CHU_C"/>
    <property type="match status" value="1"/>
</dbReference>
<name>A0ABU5YA15_9FLAO</name>
<keyword evidence="3" id="KW-1185">Reference proteome</keyword>
<dbReference type="Proteomes" id="UP001324270">
    <property type="component" value="Unassembled WGS sequence"/>
</dbReference>
<dbReference type="Pfam" id="PF19081">
    <property type="entry name" value="Ig_7"/>
    <property type="match status" value="2"/>
</dbReference>
<dbReference type="InterPro" id="IPR026341">
    <property type="entry name" value="T9SS_type_B"/>
</dbReference>
<comment type="caution">
    <text evidence="2">The sequence shown here is derived from an EMBL/GenBank/DDBJ whole genome shotgun (WGS) entry which is preliminary data.</text>
</comment>
<gene>
    <name evidence="2" type="ORF">VJJ49_08785</name>
</gene>
<proteinExistence type="predicted"/>
<feature type="domain" description="Ig-like" evidence="1">
    <location>
        <begin position="1300"/>
        <end position="1383"/>
    </location>
</feature>
<sequence length="2271" mass="243638">MKIRKEIISYVKYLFTAAFFLFFVGSQANTYDIKIGDKAEGSRGKVQAAADEETLNLQSSNNSLNCIPTGQLRIQIQKPKAGQTYKVKLTAFPTGYTGPTEFTITAGDKDGAITFVKFTNYDMPAGNYKGKIIAPVIPNTQEVPATIGKLVKDFPAPNRNNNDFGSDQVYREILDASGEKDCNYAAIRFGGNTNSPFYKYFTKPELIALYEYTAYSDYDLQNVYGGNTDHPNIQWRDLFSVPAGKSSSQKVVYYDMGAHGRTYKDMKEDLNKRPKFYFRIKGHNGCNNQDAPMESGDMRFMGASLTFGGTCTAPRMTVRAFNHMFCDPATYVVKEKVTGIQVATGTIKLDETKSLSTLDNGQPFDRTKVYEVTVTSRDGQTYTESGSFNNFYNALVPNAGFTIATRCYGSSNSTKGYIEVLFRNWQGTGAILPMEGYKVTLLQAPAGYTEEEGKIKLNETVTISLKNKNNVTTNILATTEQDVLTKYFTLPEGQYKIKVEDPCGRVTYVRNSRAPITQEVFNLTYPTDYQEKALTPETETECAKVKVYPFRGNPAFDWLKYKNANKAIYVYLFKRPNGINAGDVTVSSNLSESLGGTNYIKAVYNPSDPTSVNQYFSLPRNQNSDGKYTFVYGGRINAANNSDALDVIQYIASNGTRGCARTFEVKVDDVLLNFDPNTYIGYRCDNNTGKIVVKAINGVSGSGNYTYELYDTKEGNLIDTKTEAKGTEVTFTNLGTFVPGQNTRWVKIIDSACTAAPVWRELPIANASQANLLLKNPLRASYCQGESVSIELRPIGATKYIWTLPDGSSQETTEPKLDIASLQATHSGTYAVKAEGLTCGANTLTFSYNVNVLQKPTGGQTYTLCQGAKISDLKTQVDTNTNLVKVYKNNTLVTDDNELLTSIDTYTVSRFSTTCETDKVGVTVSLTQLAKPIVTTEAATCTAPSKAKITNYQAGLTYWEGGTQLTVAADGLITTPLTVGNHAVIAKNAAGCASGASDTFTVTAQLPSPTASDVFSITEQPQDGVTCQGTNYTLTSKVELKAPYTGNITYRWEFSTNNGGSWSFLGAQGTLASGGTATIVHSIASGSTNKYRVKYTYQVPSCGNTVTVLSDIATLSIRTLWISAHPQASTSYCKGATPTALSVSTNGTDTGITYQWYKNTSNNPSGATLITGATQQTYTPATDTVGTTYYFVEVKGQGCQRAVRSAFAQVKVIQTQDPTVTEKSAASCAAVSVAQVSNHVAGTVYTITDSVGTTVSGASVAADGTINGLSSAGTYKIKATKDGCSSSEVSFTITAQVATPSSPTVTTVTECPTLVSTQFDMATLVTASAGHTLKWYDAATGGTALAASPKVERQVTVKTVTTKYVSQEKDGCESARVAVTYTVDDTVAPSLTADDIVLDCTAANFDTLVTTWLTTTAATATDACTTPVVTNNYSKPADLCGAGEIEVTFTAKDSFGNQTQKKAKIRFIVAKDDDYTATPVTPSATEQVVKDGSGTPYNVLSNDKLYGNGATTSNVTISEVTPNANVKIDTTTGQVKVQPNTPVGTYTVTYRICDKNTPTACSNVATVTVKVTSSIDAVNDPDQTIPTTGGTVDILSNDKLNGNPVTKDQVNISIDSDGGLTGVAIDPTTGKLVVPNGTTPGTYTVTYKICDKANPTVCDTATVKITVPAITPSIIANDDPDQTIPTTGGTVDILSNDKLNGNPVTKDQVNISIDSNGGLTGVAIDPTTGKLVVPNGTTPGTYTVTYKICDKANPTVCDTATVKITVPATPTIKANDDPDTNIPRTGGSIDILSNDRLNGGQATKDNVNIAIEDNGGLTTAMIDPTTGKLVVSNNSTPGTYTVTYKICDKANLTVCDTAKVKIIIAPGTIHNIEAVDDGVWEVGTQGEFLTPSVLNNDRIGSKTGLNASDVLIERTQGQPAPDSHLVMNADGRITVKAGIAVGTYIYYYTIIDKTNNNQTSSAKAIIKVVSFVAQQDEYSLTNTKDREQKTPSVITNDEMDGKKPPVIGTDVTLTPGTPSHPNLHMNPDGTITIAPNTPDGVYTYDYTICRVSNPTDCKTTQAIINLHPSLVANDDDYTTHPVNVIHDAAVVGNVLENDTLGGASITDPTQVTITLVDNGGLVGVSFAPNGEVTVPQGAPAGTYRVRYNLCMSQQSSVCDDAVVTIVVSKEDPIEIYNGISTNGDGKNDGFRIEGIENYRKNILKIFNRWGVLVYQKEGYTNADPFTGYSNGRSTIESGKKLPQGTYYYILEYENSNNQTQTKSGWLYLKRD</sequence>
<accession>A0ABU5YA15</accession>
<protein>
    <submittedName>
        <fullName evidence="2">Gliding motility-associated C-terminal domain-containing protein</fullName>
    </submittedName>
</protein>
<evidence type="ECO:0000313" key="3">
    <source>
        <dbReference type="Proteomes" id="UP001324270"/>
    </source>
</evidence>
<evidence type="ECO:0000259" key="1">
    <source>
        <dbReference type="Pfam" id="PF19081"/>
    </source>
</evidence>
<dbReference type="Gene3D" id="2.60.40.2700">
    <property type="match status" value="1"/>
</dbReference>
<evidence type="ECO:0000313" key="2">
    <source>
        <dbReference type="EMBL" id="MEB3040782.1"/>
    </source>
</evidence>